<dbReference type="AlphaFoldDB" id="A0A9P4TUV1"/>
<feature type="domain" description="DUF7587" evidence="1">
    <location>
        <begin position="1"/>
        <end position="144"/>
    </location>
</feature>
<name>A0A9P4TUV1_9PEZI</name>
<evidence type="ECO:0000313" key="3">
    <source>
        <dbReference type="Proteomes" id="UP000800235"/>
    </source>
</evidence>
<dbReference type="OrthoDB" id="3783227at2759"/>
<reference evidence="2" key="1">
    <citation type="journal article" date="2020" name="Stud. Mycol.">
        <title>101 Dothideomycetes genomes: a test case for predicting lifestyles and emergence of pathogens.</title>
        <authorList>
            <person name="Haridas S."/>
            <person name="Albert R."/>
            <person name="Binder M."/>
            <person name="Bloem J."/>
            <person name="Labutti K."/>
            <person name="Salamov A."/>
            <person name="Andreopoulos B."/>
            <person name="Baker S."/>
            <person name="Barry K."/>
            <person name="Bills G."/>
            <person name="Bluhm B."/>
            <person name="Cannon C."/>
            <person name="Castanera R."/>
            <person name="Culley D."/>
            <person name="Daum C."/>
            <person name="Ezra D."/>
            <person name="Gonzalez J."/>
            <person name="Henrissat B."/>
            <person name="Kuo A."/>
            <person name="Liang C."/>
            <person name="Lipzen A."/>
            <person name="Lutzoni F."/>
            <person name="Magnuson J."/>
            <person name="Mondo S."/>
            <person name="Nolan M."/>
            <person name="Ohm R."/>
            <person name="Pangilinan J."/>
            <person name="Park H.-J."/>
            <person name="Ramirez L."/>
            <person name="Alfaro M."/>
            <person name="Sun H."/>
            <person name="Tritt A."/>
            <person name="Yoshinaga Y."/>
            <person name="Zwiers L.-H."/>
            <person name="Turgeon B."/>
            <person name="Goodwin S."/>
            <person name="Spatafora J."/>
            <person name="Crous P."/>
            <person name="Grigoriev I."/>
        </authorList>
    </citation>
    <scope>NUCLEOTIDE SEQUENCE</scope>
    <source>
        <strain evidence="2">CBS 130266</strain>
    </source>
</reference>
<comment type="caution">
    <text evidence="2">The sequence shown here is derived from an EMBL/GenBank/DDBJ whole genome shotgun (WGS) entry which is preliminary data.</text>
</comment>
<gene>
    <name evidence="2" type="ORF">EJ08DRAFT_652971</name>
</gene>
<keyword evidence="3" id="KW-1185">Reference proteome</keyword>
<evidence type="ECO:0000259" key="1">
    <source>
        <dbReference type="Pfam" id="PF24494"/>
    </source>
</evidence>
<accession>A0A9P4TUV1</accession>
<proteinExistence type="predicted"/>
<dbReference type="Pfam" id="PF24494">
    <property type="entry name" value="DUF7587"/>
    <property type="match status" value="1"/>
</dbReference>
<sequence length="306" mass="35169">MPELLYRCYSENSGRTLSSGKRGGNGQRLSQEQLFTELALHMDKENREPTALVSMTSSLVRAMQLAFVKSSKDGEEDKDIVIAFIEIPECEENPFHHAATLVRQARALKIPGFDEEDPILFRSEHLAEWEISSQIVTHTITLKTLLDRHRALEFGFSAPNTKALHEMIADQIFSGVIGFVDLGCRLALFAIHFGARAPLQSIALSIFRELVKPWIDYDLLTIRYFSDCGHKWIECLPFRVDDWFLVEEGVDYALCDWGLSDDDFLRKFEDYEYWVMDEGSNVLLQDEEAIEYFKETREKEAIKLGL</sequence>
<evidence type="ECO:0000313" key="2">
    <source>
        <dbReference type="EMBL" id="KAF2422987.1"/>
    </source>
</evidence>
<dbReference type="InterPro" id="IPR056009">
    <property type="entry name" value="DUF7587"/>
</dbReference>
<organism evidence="2 3">
    <name type="scientific">Tothia fuscella</name>
    <dbReference type="NCBI Taxonomy" id="1048955"/>
    <lineage>
        <taxon>Eukaryota</taxon>
        <taxon>Fungi</taxon>
        <taxon>Dikarya</taxon>
        <taxon>Ascomycota</taxon>
        <taxon>Pezizomycotina</taxon>
        <taxon>Dothideomycetes</taxon>
        <taxon>Pleosporomycetidae</taxon>
        <taxon>Venturiales</taxon>
        <taxon>Cylindrosympodiaceae</taxon>
        <taxon>Tothia</taxon>
    </lineage>
</organism>
<protein>
    <recommendedName>
        <fullName evidence="1">DUF7587 domain-containing protein</fullName>
    </recommendedName>
</protein>
<dbReference type="EMBL" id="MU007086">
    <property type="protein sequence ID" value="KAF2422987.1"/>
    <property type="molecule type" value="Genomic_DNA"/>
</dbReference>
<dbReference type="Proteomes" id="UP000800235">
    <property type="component" value="Unassembled WGS sequence"/>
</dbReference>